<proteinExistence type="predicted"/>
<name>A0A915KSS1_ROMCU</name>
<sequence>MWEDCYDFIDRSKCYRHVYDSDVDQCESGEKCLPYKISSFNLLQKSKNETYSVEMSQNEEMVEMLRKMLEHVCNYIICGNRCRQEQLVEKCGDQGNKICLNFTVE</sequence>
<dbReference type="WBParaSite" id="nRc.2.0.1.t41531-RA">
    <property type="protein sequence ID" value="nRc.2.0.1.t41531-RA"/>
    <property type="gene ID" value="nRc.2.0.1.g41531"/>
</dbReference>
<evidence type="ECO:0000313" key="2">
    <source>
        <dbReference type="WBParaSite" id="nRc.2.0.1.t41531-RA"/>
    </source>
</evidence>
<protein>
    <submittedName>
        <fullName evidence="2">Uncharacterized protein</fullName>
    </submittedName>
</protein>
<dbReference type="AlphaFoldDB" id="A0A915KSS1"/>
<accession>A0A915KSS1</accession>
<reference evidence="2" key="1">
    <citation type="submission" date="2022-11" db="UniProtKB">
        <authorList>
            <consortium name="WormBaseParasite"/>
        </authorList>
    </citation>
    <scope>IDENTIFICATION</scope>
</reference>
<dbReference type="Proteomes" id="UP000887565">
    <property type="component" value="Unplaced"/>
</dbReference>
<evidence type="ECO:0000313" key="1">
    <source>
        <dbReference type="Proteomes" id="UP000887565"/>
    </source>
</evidence>
<organism evidence="1 2">
    <name type="scientific">Romanomermis culicivorax</name>
    <name type="common">Nematode worm</name>
    <dbReference type="NCBI Taxonomy" id="13658"/>
    <lineage>
        <taxon>Eukaryota</taxon>
        <taxon>Metazoa</taxon>
        <taxon>Ecdysozoa</taxon>
        <taxon>Nematoda</taxon>
        <taxon>Enoplea</taxon>
        <taxon>Dorylaimia</taxon>
        <taxon>Mermithida</taxon>
        <taxon>Mermithoidea</taxon>
        <taxon>Mermithidae</taxon>
        <taxon>Romanomermis</taxon>
    </lineage>
</organism>
<keyword evidence="1" id="KW-1185">Reference proteome</keyword>